<evidence type="ECO:0000313" key="2">
    <source>
        <dbReference type="Proteomes" id="UP000178419"/>
    </source>
</evidence>
<reference evidence="1 2" key="1">
    <citation type="journal article" date="2016" name="Nat. Commun.">
        <title>Thousands of microbial genomes shed light on interconnected biogeochemical processes in an aquifer system.</title>
        <authorList>
            <person name="Anantharaman K."/>
            <person name="Brown C.T."/>
            <person name="Hug L.A."/>
            <person name="Sharon I."/>
            <person name="Castelle C.J."/>
            <person name="Probst A.J."/>
            <person name="Thomas B.C."/>
            <person name="Singh A."/>
            <person name="Wilkins M.J."/>
            <person name="Karaoz U."/>
            <person name="Brodie E.L."/>
            <person name="Williams K.H."/>
            <person name="Hubbard S.S."/>
            <person name="Banfield J.F."/>
        </authorList>
    </citation>
    <scope>NUCLEOTIDE SEQUENCE [LARGE SCALE GENOMIC DNA]</scope>
</reference>
<dbReference type="AlphaFoldDB" id="A0A1F7XYU5"/>
<organism evidence="1 2">
    <name type="scientific">Candidatus Woesebacteria bacterium RIFCSPHIGHO2_01_FULL_38_9</name>
    <dbReference type="NCBI Taxonomy" id="1802492"/>
    <lineage>
        <taxon>Bacteria</taxon>
        <taxon>Candidatus Woeseibacteriota</taxon>
    </lineage>
</organism>
<dbReference type="EMBL" id="MGGE01000048">
    <property type="protein sequence ID" value="OGM20224.1"/>
    <property type="molecule type" value="Genomic_DNA"/>
</dbReference>
<gene>
    <name evidence="1" type="ORF">A2714_02410</name>
</gene>
<evidence type="ECO:0000313" key="1">
    <source>
        <dbReference type="EMBL" id="OGM20224.1"/>
    </source>
</evidence>
<accession>A0A1F7XYU5</accession>
<comment type="caution">
    <text evidence="1">The sequence shown here is derived from an EMBL/GenBank/DDBJ whole genome shotgun (WGS) entry which is preliminary data.</text>
</comment>
<proteinExistence type="predicted"/>
<sequence>MGEKVLGKVLPLFSPFAKYHNRKIVDESEEYFASVERRQRFCRRREGFLSLRNEGRRYSKRELE</sequence>
<name>A0A1F7XYU5_9BACT</name>
<protein>
    <submittedName>
        <fullName evidence="1">Uncharacterized protein</fullName>
    </submittedName>
</protein>
<dbReference type="Proteomes" id="UP000178419">
    <property type="component" value="Unassembled WGS sequence"/>
</dbReference>